<dbReference type="AlphaFoldDB" id="A0A7S4QKW2"/>
<gene>
    <name evidence="1" type="ORF">AMON00008_LOCUS22083</name>
</gene>
<evidence type="ECO:0000313" key="1">
    <source>
        <dbReference type="EMBL" id="CAE4586766.1"/>
    </source>
</evidence>
<dbReference type="SUPFAM" id="SSF48371">
    <property type="entry name" value="ARM repeat"/>
    <property type="match status" value="1"/>
</dbReference>
<protein>
    <submittedName>
        <fullName evidence="1">Uncharacterized protein</fullName>
    </submittedName>
</protein>
<accession>A0A7S4QKW2</accession>
<sequence>MHGAIAASRRGADVGRLLVEVVQGRWRDRQWMQRNTGRCCARGPEHELVYSAAAVLARLASQAPSREAALRALASALRAGGPSSAVAGGEAIARESAQCREEFDEYRLCEGGPPPLQAIAAEGLGHLGSAAPRVAAGALVWALGEYTARVPKIRTLADFDDARVVMAAARALALLASQGGLGREPEHEEGVAEALVQVALVLAAPELTSELRGQPKDVRRYALAEVLEALSWAGGAAGRALALRLARSGPSHLPGAGEEQTPAEVDGASLRRHLRVRVCSHTAVGTPY</sequence>
<name>A0A7S4QKW2_9DINO</name>
<reference evidence="1" key="1">
    <citation type="submission" date="2021-01" db="EMBL/GenBank/DDBJ databases">
        <authorList>
            <person name="Corre E."/>
            <person name="Pelletier E."/>
            <person name="Niang G."/>
            <person name="Scheremetjew M."/>
            <person name="Finn R."/>
            <person name="Kale V."/>
            <person name="Holt S."/>
            <person name="Cochrane G."/>
            <person name="Meng A."/>
            <person name="Brown T."/>
            <person name="Cohen L."/>
        </authorList>
    </citation>
    <scope>NUCLEOTIDE SEQUENCE</scope>
    <source>
        <strain evidence="1">CCMP3105</strain>
    </source>
</reference>
<dbReference type="InterPro" id="IPR016024">
    <property type="entry name" value="ARM-type_fold"/>
</dbReference>
<organism evidence="1">
    <name type="scientific">Alexandrium monilatum</name>
    <dbReference type="NCBI Taxonomy" id="311494"/>
    <lineage>
        <taxon>Eukaryota</taxon>
        <taxon>Sar</taxon>
        <taxon>Alveolata</taxon>
        <taxon>Dinophyceae</taxon>
        <taxon>Gonyaulacales</taxon>
        <taxon>Pyrocystaceae</taxon>
        <taxon>Alexandrium</taxon>
    </lineage>
</organism>
<dbReference type="EMBL" id="HBNR01032233">
    <property type="protein sequence ID" value="CAE4586766.1"/>
    <property type="molecule type" value="Transcribed_RNA"/>
</dbReference>
<proteinExistence type="predicted"/>
<dbReference type="InterPro" id="IPR011989">
    <property type="entry name" value="ARM-like"/>
</dbReference>
<dbReference type="Gene3D" id="1.25.10.10">
    <property type="entry name" value="Leucine-rich Repeat Variant"/>
    <property type="match status" value="1"/>
</dbReference>